<proteinExistence type="predicted"/>
<protein>
    <submittedName>
        <fullName evidence="2">Uncharacterized protein</fullName>
    </submittedName>
</protein>
<reference evidence="2 3" key="1">
    <citation type="submission" date="2019-07" db="EMBL/GenBank/DDBJ databases">
        <title>Whole genome shotgun sequence of Reyranella soli NBRC 108950.</title>
        <authorList>
            <person name="Hosoyama A."/>
            <person name="Uohara A."/>
            <person name="Ohji S."/>
            <person name="Ichikawa N."/>
        </authorList>
    </citation>
    <scope>NUCLEOTIDE SEQUENCE [LARGE SCALE GENOMIC DNA]</scope>
    <source>
        <strain evidence="2 3">NBRC 108950</strain>
    </source>
</reference>
<gene>
    <name evidence="2" type="ORF">RSO01_41520</name>
</gene>
<evidence type="ECO:0000256" key="1">
    <source>
        <dbReference type="SAM" id="Coils"/>
    </source>
</evidence>
<feature type="coiled-coil region" evidence="1">
    <location>
        <begin position="92"/>
        <end position="121"/>
    </location>
</feature>
<accession>A0A512NDG4</accession>
<keyword evidence="3" id="KW-1185">Reference proteome</keyword>
<dbReference type="AlphaFoldDB" id="A0A512NDG4"/>
<dbReference type="InterPro" id="IPR042184">
    <property type="entry name" value="YqeY/Aim41_N"/>
</dbReference>
<evidence type="ECO:0000313" key="2">
    <source>
        <dbReference type="EMBL" id="GEP56986.1"/>
    </source>
</evidence>
<name>A0A512NDG4_9HYPH</name>
<sequence>MLPCPESDDVAVRQDALRREMKARLRADLRKAMKDRCNIETKVIRVLVAAIDNAEAPSVEAGDTASVHHDFLSGLAEVERPLLSRSRVRHILSTEVQERERAAAELERLEEMDRAEALRAEALIARRYIE</sequence>
<dbReference type="Proteomes" id="UP000321058">
    <property type="component" value="Unassembled WGS sequence"/>
</dbReference>
<comment type="caution">
    <text evidence="2">The sequence shown here is derived from an EMBL/GenBank/DDBJ whole genome shotgun (WGS) entry which is preliminary data.</text>
</comment>
<evidence type="ECO:0000313" key="3">
    <source>
        <dbReference type="Proteomes" id="UP000321058"/>
    </source>
</evidence>
<dbReference type="Gene3D" id="1.10.1510.10">
    <property type="entry name" value="Uncharacterised protein YqeY/AIM41 PF09424, N-terminal domain"/>
    <property type="match status" value="1"/>
</dbReference>
<organism evidence="2 3">
    <name type="scientific">Reyranella soli</name>
    <dbReference type="NCBI Taxonomy" id="1230389"/>
    <lineage>
        <taxon>Bacteria</taxon>
        <taxon>Pseudomonadati</taxon>
        <taxon>Pseudomonadota</taxon>
        <taxon>Alphaproteobacteria</taxon>
        <taxon>Hyphomicrobiales</taxon>
        <taxon>Reyranellaceae</taxon>
        <taxon>Reyranella</taxon>
    </lineage>
</organism>
<keyword evidence="1" id="KW-0175">Coiled coil</keyword>
<dbReference type="EMBL" id="BKAJ01000073">
    <property type="protein sequence ID" value="GEP56986.1"/>
    <property type="molecule type" value="Genomic_DNA"/>
</dbReference>